<gene>
    <name evidence="3" type="ORF">LCGC14_1952160</name>
</gene>
<feature type="non-terminal residue" evidence="3">
    <location>
        <position position="1"/>
    </location>
</feature>
<accession>A0A0F9FHD5</accession>
<dbReference type="PANTHER" id="PTHR30029:SF2">
    <property type="entry name" value="STAGE V SPORULATION PROTEIN R"/>
    <property type="match status" value="1"/>
</dbReference>
<dbReference type="PANTHER" id="PTHR30029">
    <property type="entry name" value="STAGE V SPORULATION PROTEIN R"/>
    <property type="match status" value="1"/>
</dbReference>
<proteinExistence type="predicted"/>
<evidence type="ECO:0000259" key="2">
    <source>
        <dbReference type="Pfam" id="PF24755"/>
    </source>
</evidence>
<dbReference type="InterPro" id="IPR056174">
    <property type="entry name" value="SpoVR_N"/>
</dbReference>
<sequence>QRQTKVMNEGFATFWHYTLVNDLYDRGYINDGYMQEFIVNHTNVITQPSYNDCKHFNGINPYALGFAMYRDIKRISIEPTEEDRKYFDFAGNGDWVGNIVYAMQNFKDESFILQYLSPQVVRDFHLFSVLDLEQHPKLEISGIHDDMSFQTVRRALAAQYNIGYFIPDIQVQNVDRWGDRSLTLRHSMVGNRPLRTEETTEVLKHLASLWGYDVYLNSVDDNEKVRASYAIKEDGPLLDIFLDDEDG</sequence>
<comment type="caution">
    <text evidence="3">The sequence shown here is derived from an EMBL/GenBank/DDBJ whole genome shotgun (WGS) entry which is preliminary data.</text>
</comment>
<evidence type="ECO:0000259" key="1">
    <source>
        <dbReference type="Pfam" id="PF04293"/>
    </source>
</evidence>
<name>A0A0F9FHD5_9ZZZZ</name>
<evidence type="ECO:0000313" key="3">
    <source>
        <dbReference type="EMBL" id="KKL85698.1"/>
    </source>
</evidence>
<dbReference type="EMBL" id="LAZR01021334">
    <property type="protein sequence ID" value="KKL85698.1"/>
    <property type="molecule type" value="Genomic_DNA"/>
</dbReference>
<dbReference type="Pfam" id="PF04293">
    <property type="entry name" value="SpoVR"/>
    <property type="match status" value="1"/>
</dbReference>
<protein>
    <recommendedName>
        <fullName evidence="4">SpoVR family protein</fullName>
    </recommendedName>
</protein>
<dbReference type="AlphaFoldDB" id="A0A0F9FHD5"/>
<reference evidence="3" key="1">
    <citation type="journal article" date="2015" name="Nature">
        <title>Complex archaea that bridge the gap between prokaryotes and eukaryotes.</title>
        <authorList>
            <person name="Spang A."/>
            <person name="Saw J.H."/>
            <person name="Jorgensen S.L."/>
            <person name="Zaremba-Niedzwiedzka K."/>
            <person name="Martijn J."/>
            <person name="Lind A.E."/>
            <person name="van Eijk R."/>
            <person name="Schleper C."/>
            <person name="Guy L."/>
            <person name="Ettema T.J."/>
        </authorList>
    </citation>
    <scope>NUCLEOTIDE SEQUENCE</scope>
</reference>
<evidence type="ECO:0008006" key="4">
    <source>
        <dbReference type="Google" id="ProtNLM"/>
    </source>
</evidence>
<dbReference type="Pfam" id="PF24755">
    <property type="entry name" value="SpoVR_C"/>
    <property type="match status" value="1"/>
</dbReference>
<dbReference type="InterPro" id="IPR007390">
    <property type="entry name" value="Spore_V_R"/>
</dbReference>
<dbReference type="InterPro" id="IPR057008">
    <property type="entry name" value="SpoVR-like_C"/>
</dbReference>
<feature type="domain" description="SpoVR-like C-terminal" evidence="2">
    <location>
        <begin position="167"/>
        <end position="221"/>
    </location>
</feature>
<organism evidence="3">
    <name type="scientific">marine sediment metagenome</name>
    <dbReference type="NCBI Taxonomy" id="412755"/>
    <lineage>
        <taxon>unclassified sequences</taxon>
        <taxon>metagenomes</taxon>
        <taxon>ecological metagenomes</taxon>
    </lineage>
</organism>
<feature type="domain" description="SpoVR protein-like N-terminal" evidence="1">
    <location>
        <begin position="1"/>
        <end position="163"/>
    </location>
</feature>